<dbReference type="KEGG" id="afri:E3E15_02235"/>
<gene>
    <name evidence="3" type="ORF">E3E15_02235</name>
</gene>
<name>A0A6M3HSS6_9GAMM</name>
<sequence>MNKKNIPLLLLSTLLISTSLAGPAAAVGEKLDNAGQYVAEKTGDAWEATKQGAKNTGGFISDKSSAGWEATKKGAKNTGEFISDKSSDAWEATKKGAKNVKEALDPRGPAEKAGSAVDDAAKKTKK</sequence>
<keyword evidence="2" id="KW-0732">Signal</keyword>
<dbReference type="Proteomes" id="UP000503320">
    <property type="component" value="Chromosome"/>
</dbReference>
<feature type="region of interest" description="Disordered" evidence="1">
    <location>
        <begin position="93"/>
        <end position="126"/>
    </location>
</feature>
<proteinExistence type="predicted"/>
<dbReference type="Gene3D" id="1.10.287.700">
    <property type="entry name" value="Helix hairpin bin"/>
    <property type="match status" value="1"/>
</dbReference>
<dbReference type="EMBL" id="CP038017">
    <property type="protein sequence ID" value="QIV94233.1"/>
    <property type="molecule type" value="Genomic_DNA"/>
</dbReference>
<accession>A0A6M3HSS6</accession>
<evidence type="ECO:0000256" key="2">
    <source>
        <dbReference type="SAM" id="SignalP"/>
    </source>
</evidence>
<feature type="compositionally biased region" description="Basic and acidic residues" evidence="1">
    <location>
        <begin position="93"/>
        <end position="110"/>
    </location>
</feature>
<protein>
    <submittedName>
        <fullName evidence="3">Uncharacterized protein</fullName>
    </submittedName>
</protein>
<evidence type="ECO:0000313" key="4">
    <source>
        <dbReference type="Proteomes" id="UP000503320"/>
    </source>
</evidence>
<organism evidence="3 4">
    <name type="scientific">Allofrancisella frigidaquae</name>
    <dbReference type="NCBI Taxonomy" id="1085644"/>
    <lineage>
        <taxon>Bacteria</taxon>
        <taxon>Pseudomonadati</taxon>
        <taxon>Pseudomonadota</taxon>
        <taxon>Gammaproteobacteria</taxon>
        <taxon>Thiotrichales</taxon>
        <taxon>Francisellaceae</taxon>
        <taxon>Allofrancisella</taxon>
    </lineage>
</organism>
<reference evidence="3 4" key="1">
    <citation type="submission" date="2019-03" db="EMBL/GenBank/DDBJ databases">
        <title>Complete Genome Sequence of Allofrancisella frigidaquae Strain SYSU 10HL1970 Isolated from Water-Cooling Systems in China.</title>
        <authorList>
            <person name="Ohrman C."/>
            <person name="Uneklint I."/>
            <person name="Sjodin A."/>
        </authorList>
    </citation>
    <scope>NUCLEOTIDE SEQUENCE [LARGE SCALE GENOMIC DNA]</scope>
    <source>
        <strain evidence="3 4">SYSU 10HL1970</strain>
    </source>
</reference>
<keyword evidence="4" id="KW-1185">Reference proteome</keyword>
<feature type="chain" id="PRO_5027100487" evidence="2">
    <location>
        <begin position="22"/>
        <end position="126"/>
    </location>
</feature>
<evidence type="ECO:0000313" key="3">
    <source>
        <dbReference type="EMBL" id="QIV94233.1"/>
    </source>
</evidence>
<feature type="signal peptide" evidence="2">
    <location>
        <begin position="1"/>
        <end position="21"/>
    </location>
</feature>
<dbReference type="RefSeq" id="WP_172106431.1">
    <property type="nucleotide sequence ID" value="NZ_CP038017.1"/>
</dbReference>
<evidence type="ECO:0000256" key="1">
    <source>
        <dbReference type="SAM" id="MobiDB-lite"/>
    </source>
</evidence>
<dbReference type="AlphaFoldDB" id="A0A6M3HSS6"/>